<dbReference type="Gene3D" id="3.30.70.270">
    <property type="match status" value="1"/>
</dbReference>
<dbReference type="InterPro" id="IPR043128">
    <property type="entry name" value="Rev_trsase/Diguanyl_cyclase"/>
</dbReference>
<dbReference type="GO" id="GO:0043709">
    <property type="term" value="P:cell adhesion involved in single-species biofilm formation"/>
    <property type="evidence" value="ECO:0007669"/>
    <property type="project" value="TreeGrafter"/>
</dbReference>
<evidence type="ECO:0000313" key="6">
    <source>
        <dbReference type="EMBL" id="ABV88067.1"/>
    </source>
</evidence>
<dbReference type="KEGG" id="spl:Spea_2747"/>
<dbReference type="STRING" id="398579.Spea_2747"/>
<dbReference type="InterPro" id="IPR050469">
    <property type="entry name" value="Diguanylate_Cyclase"/>
</dbReference>
<comment type="catalytic activity">
    <reaction evidence="3">
        <text>2 GTP = 3',3'-c-di-GMP + 2 diphosphate</text>
        <dbReference type="Rhea" id="RHEA:24898"/>
        <dbReference type="ChEBI" id="CHEBI:33019"/>
        <dbReference type="ChEBI" id="CHEBI:37565"/>
        <dbReference type="ChEBI" id="CHEBI:58805"/>
        <dbReference type="EC" id="2.7.7.65"/>
    </reaction>
</comment>
<feature type="transmembrane region" description="Helical" evidence="4">
    <location>
        <begin position="26"/>
        <end position="50"/>
    </location>
</feature>
<proteinExistence type="predicted"/>
<evidence type="ECO:0000259" key="5">
    <source>
        <dbReference type="PROSITE" id="PS50887"/>
    </source>
</evidence>
<dbReference type="InterPro" id="IPR029787">
    <property type="entry name" value="Nucleotide_cyclase"/>
</dbReference>
<dbReference type="NCBIfam" id="TIGR00254">
    <property type="entry name" value="GGDEF"/>
    <property type="match status" value="1"/>
</dbReference>
<dbReference type="Pfam" id="PF00990">
    <property type="entry name" value="GGDEF"/>
    <property type="match status" value="1"/>
</dbReference>
<dbReference type="SUPFAM" id="SSF55073">
    <property type="entry name" value="Nucleotide cyclase"/>
    <property type="match status" value="1"/>
</dbReference>
<accession>A8H680</accession>
<gene>
    <name evidence="6" type="ordered locus">Spea_2747</name>
</gene>
<evidence type="ECO:0000256" key="4">
    <source>
        <dbReference type="SAM" id="Phobius"/>
    </source>
</evidence>
<comment type="cofactor">
    <cofactor evidence="1">
        <name>Mg(2+)</name>
        <dbReference type="ChEBI" id="CHEBI:18420"/>
    </cofactor>
</comment>
<protein>
    <recommendedName>
        <fullName evidence="2">diguanylate cyclase</fullName>
        <ecNumber evidence="2">2.7.7.65</ecNumber>
    </recommendedName>
</protein>
<dbReference type="eggNOG" id="COG3706">
    <property type="taxonomic scope" value="Bacteria"/>
</dbReference>
<dbReference type="CDD" id="cd01949">
    <property type="entry name" value="GGDEF"/>
    <property type="match status" value="1"/>
</dbReference>
<dbReference type="GO" id="GO:0005886">
    <property type="term" value="C:plasma membrane"/>
    <property type="evidence" value="ECO:0007669"/>
    <property type="project" value="TreeGrafter"/>
</dbReference>
<feature type="domain" description="GGDEF" evidence="5">
    <location>
        <begin position="127"/>
        <end position="261"/>
    </location>
</feature>
<dbReference type="SMART" id="SM00267">
    <property type="entry name" value="GGDEF"/>
    <property type="match status" value="1"/>
</dbReference>
<dbReference type="Proteomes" id="UP000002608">
    <property type="component" value="Chromosome"/>
</dbReference>
<organism evidence="6 7">
    <name type="scientific">Shewanella pealeana (strain ATCC 700345 / ANG-SQ1)</name>
    <dbReference type="NCBI Taxonomy" id="398579"/>
    <lineage>
        <taxon>Bacteria</taxon>
        <taxon>Pseudomonadati</taxon>
        <taxon>Pseudomonadota</taxon>
        <taxon>Gammaproteobacteria</taxon>
        <taxon>Alteromonadales</taxon>
        <taxon>Shewanellaceae</taxon>
        <taxon>Shewanella</taxon>
    </lineage>
</organism>
<dbReference type="GO" id="GO:1902201">
    <property type="term" value="P:negative regulation of bacterial-type flagellum-dependent cell motility"/>
    <property type="evidence" value="ECO:0007669"/>
    <property type="project" value="TreeGrafter"/>
</dbReference>
<dbReference type="FunFam" id="3.30.70.270:FF:000001">
    <property type="entry name" value="Diguanylate cyclase domain protein"/>
    <property type="match status" value="1"/>
</dbReference>
<dbReference type="PANTHER" id="PTHR45138:SF9">
    <property type="entry name" value="DIGUANYLATE CYCLASE DGCM-RELATED"/>
    <property type="match status" value="1"/>
</dbReference>
<name>A8H680_SHEPA</name>
<dbReference type="HOGENOM" id="CLU_000445_11_16_6"/>
<evidence type="ECO:0000256" key="3">
    <source>
        <dbReference type="ARBA" id="ARBA00034247"/>
    </source>
</evidence>
<sequence length="261" mass="29253">MPISLRSARRYLVQRMRHIIQNLGRLKVVLLITALSVSFSVFITFLAFSLRQTGAVYNIAFFLATFIPLTIAPIVSWPLISLLMKVDSLEKEMRLLASLDPLTELLNRRAFFRDAELYIHRAKQEGRMLSVIALDLDKFKAINDCYGHSAGDAVLRHFSTTIRANCRTSDLMGRLGGEEFALLLPNTSASAAYALAERLHQALRLTAIQYGHSTMRYTVSIGVISVVPQKTDNIEALLNKADRSLYLAKETGRNCTVVFDS</sequence>
<dbReference type="PROSITE" id="PS50887">
    <property type="entry name" value="GGDEF"/>
    <property type="match status" value="1"/>
</dbReference>
<dbReference type="EMBL" id="CP000851">
    <property type="protein sequence ID" value="ABV88067.1"/>
    <property type="molecule type" value="Genomic_DNA"/>
</dbReference>
<keyword evidence="4" id="KW-0812">Transmembrane</keyword>
<keyword evidence="7" id="KW-1185">Reference proteome</keyword>
<dbReference type="GO" id="GO:0052621">
    <property type="term" value="F:diguanylate cyclase activity"/>
    <property type="evidence" value="ECO:0007669"/>
    <property type="project" value="UniProtKB-EC"/>
</dbReference>
<dbReference type="EC" id="2.7.7.65" evidence="2"/>
<dbReference type="PANTHER" id="PTHR45138">
    <property type="entry name" value="REGULATORY COMPONENTS OF SENSORY TRANSDUCTION SYSTEM"/>
    <property type="match status" value="1"/>
</dbReference>
<dbReference type="InterPro" id="IPR000160">
    <property type="entry name" value="GGDEF_dom"/>
</dbReference>
<feature type="transmembrane region" description="Helical" evidence="4">
    <location>
        <begin position="56"/>
        <end position="84"/>
    </location>
</feature>
<dbReference type="AlphaFoldDB" id="A8H680"/>
<evidence type="ECO:0000256" key="2">
    <source>
        <dbReference type="ARBA" id="ARBA00012528"/>
    </source>
</evidence>
<evidence type="ECO:0000313" key="7">
    <source>
        <dbReference type="Proteomes" id="UP000002608"/>
    </source>
</evidence>
<keyword evidence="4" id="KW-1133">Transmembrane helix</keyword>
<reference evidence="6 7" key="1">
    <citation type="submission" date="2007-10" db="EMBL/GenBank/DDBJ databases">
        <title>Complete sequence of Shewanella pealeana ATCC 700345.</title>
        <authorList>
            <consortium name="US DOE Joint Genome Institute"/>
            <person name="Copeland A."/>
            <person name="Lucas S."/>
            <person name="Lapidus A."/>
            <person name="Barry K."/>
            <person name="Glavina del Rio T."/>
            <person name="Dalin E."/>
            <person name="Tice H."/>
            <person name="Pitluck S."/>
            <person name="Chertkov O."/>
            <person name="Brettin T."/>
            <person name="Bruce D."/>
            <person name="Detter J.C."/>
            <person name="Han C."/>
            <person name="Schmutz J."/>
            <person name="Larimer F."/>
            <person name="Land M."/>
            <person name="Hauser L."/>
            <person name="Kyrpides N."/>
            <person name="Kim E."/>
            <person name="Zhao J.-S.Z."/>
            <person name="Manno D."/>
            <person name="Hawari J."/>
            <person name="Richardson P."/>
        </authorList>
    </citation>
    <scope>NUCLEOTIDE SEQUENCE [LARGE SCALE GENOMIC DNA]</scope>
    <source>
        <strain evidence="7">ATCC 700345 / ANG-SQ1</strain>
    </source>
</reference>
<keyword evidence="4" id="KW-0472">Membrane</keyword>
<evidence type="ECO:0000256" key="1">
    <source>
        <dbReference type="ARBA" id="ARBA00001946"/>
    </source>
</evidence>